<comment type="catalytic activity">
    <reaction evidence="8 9">
        <text>hydroxymethylbilane = uroporphyrinogen III + H2O</text>
        <dbReference type="Rhea" id="RHEA:18965"/>
        <dbReference type="ChEBI" id="CHEBI:15377"/>
        <dbReference type="ChEBI" id="CHEBI:57308"/>
        <dbReference type="ChEBI" id="CHEBI:57845"/>
        <dbReference type="EC" id="4.2.1.75"/>
    </reaction>
</comment>
<dbReference type="EC" id="4.2.1.75" evidence="3 9"/>
<evidence type="ECO:0000256" key="9">
    <source>
        <dbReference type="RuleBase" id="RU366031"/>
    </source>
</evidence>
<dbReference type="EMBL" id="CP151406">
    <property type="protein sequence ID" value="WZJ21464.1"/>
    <property type="molecule type" value="Genomic_DNA"/>
</dbReference>
<evidence type="ECO:0000256" key="2">
    <source>
        <dbReference type="ARBA" id="ARBA00008133"/>
    </source>
</evidence>
<dbReference type="Gene3D" id="3.40.50.10090">
    <property type="match status" value="2"/>
</dbReference>
<dbReference type="InterPro" id="IPR003754">
    <property type="entry name" value="4pyrrol_synth_uPrphyn_synth"/>
</dbReference>
<dbReference type="RefSeq" id="WP_281985747.1">
    <property type="nucleotide sequence ID" value="NZ_CALFBA010000175.1"/>
</dbReference>
<proteinExistence type="inferred from homology"/>
<evidence type="ECO:0000256" key="6">
    <source>
        <dbReference type="ARBA" id="ARBA00037589"/>
    </source>
</evidence>
<dbReference type="InterPro" id="IPR039793">
    <property type="entry name" value="UROS/Hem4"/>
</dbReference>
<comment type="similarity">
    <text evidence="2 9">Belongs to the uroporphyrinogen-III synthase family.</text>
</comment>
<evidence type="ECO:0000313" key="12">
    <source>
        <dbReference type="Proteomes" id="UP001479520"/>
    </source>
</evidence>
<protein>
    <recommendedName>
        <fullName evidence="7 9">Uroporphyrinogen-III synthase</fullName>
        <ecNumber evidence="3 9">4.2.1.75</ecNumber>
    </recommendedName>
</protein>
<feature type="domain" description="Tetrapyrrole biosynthesis uroporphyrinogen III synthase" evidence="10">
    <location>
        <begin position="24"/>
        <end position="250"/>
    </location>
</feature>
<dbReference type="PANTHER" id="PTHR38042:SF1">
    <property type="entry name" value="UROPORPHYRINOGEN-III SYNTHASE, CHLOROPLASTIC"/>
    <property type="match status" value="1"/>
</dbReference>
<evidence type="ECO:0000256" key="5">
    <source>
        <dbReference type="ARBA" id="ARBA00023244"/>
    </source>
</evidence>
<evidence type="ECO:0000256" key="7">
    <source>
        <dbReference type="ARBA" id="ARBA00040167"/>
    </source>
</evidence>
<dbReference type="GO" id="GO:0004852">
    <property type="term" value="F:uroporphyrinogen-III synthase activity"/>
    <property type="evidence" value="ECO:0007669"/>
    <property type="project" value="UniProtKB-EC"/>
</dbReference>
<gene>
    <name evidence="11" type="ORF">AADV58_16155</name>
</gene>
<comment type="function">
    <text evidence="6 9">Catalyzes cyclization of the linear tetrapyrrole, hydroxymethylbilane, to the macrocyclic uroporphyrinogen III.</text>
</comment>
<dbReference type="SUPFAM" id="SSF69618">
    <property type="entry name" value="HemD-like"/>
    <property type="match status" value="1"/>
</dbReference>
<dbReference type="Pfam" id="PF02602">
    <property type="entry name" value="HEM4"/>
    <property type="match status" value="1"/>
</dbReference>
<evidence type="ECO:0000259" key="10">
    <source>
        <dbReference type="Pfam" id="PF02602"/>
    </source>
</evidence>
<dbReference type="Proteomes" id="UP001479520">
    <property type="component" value="Chromosome"/>
</dbReference>
<dbReference type="PANTHER" id="PTHR38042">
    <property type="entry name" value="UROPORPHYRINOGEN-III SYNTHASE, CHLOROPLASTIC"/>
    <property type="match status" value="1"/>
</dbReference>
<evidence type="ECO:0000256" key="4">
    <source>
        <dbReference type="ARBA" id="ARBA00023239"/>
    </source>
</evidence>
<dbReference type="InterPro" id="IPR036108">
    <property type="entry name" value="4pyrrol_syn_uPrphyn_synt_sf"/>
</dbReference>
<sequence length="260" mass="26787">MGPSGPLAGRTIVVTRPRAQAAPLAKMIAAAGGNALLFPLLEIAPADDAGGLSQAAAQLAEYSLAVFVSPNAVRHALPVLLVGRAWPAGVQAAAVGPGTVAALADAGVPNCLVPAARYDSEGLLELPELAADRMAGQRIAIFRGDGGRELLADTLRARGAQVDCITAYRRSGPAGSFDVLLEAWRGQRLDALVVSSSEALHYLVAGLDEAGRACLMETPLFVPHARIAETAQVLGLQRIILTAATDSGLIEGLLAYNWSA</sequence>
<keyword evidence="4 9" id="KW-0456">Lyase</keyword>
<name>A0ABZ2XJ17_9RHOO</name>
<evidence type="ECO:0000256" key="8">
    <source>
        <dbReference type="ARBA" id="ARBA00048617"/>
    </source>
</evidence>
<keyword evidence="12" id="KW-1185">Reference proteome</keyword>
<comment type="pathway">
    <text evidence="1 9">Porphyrin-containing compound metabolism; protoporphyrin-IX biosynthesis; coproporphyrinogen-III from 5-aminolevulinate: step 3/4.</text>
</comment>
<dbReference type="CDD" id="cd06578">
    <property type="entry name" value="HemD"/>
    <property type="match status" value="1"/>
</dbReference>
<organism evidence="11 12">
    <name type="scientific">Azonexus hydrophilus</name>
    <dbReference type="NCBI Taxonomy" id="418702"/>
    <lineage>
        <taxon>Bacteria</taxon>
        <taxon>Pseudomonadati</taxon>
        <taxon>Pseudomonadota</taxon>
        <taxon>Betaproteobacteria</taxon>
        <taxon>Rhodocyclales</taxon>
        <taxon>Azonexaceae</taxon>
        <taxon>Azonexus</taxon>
    </lineage>
</organism>
<evidence type="ECO:0000256" key="1">
    <source>
        <dbReference type="ARBA" id="ARBA00004772"/>
    </source>
</evidence>
<accession>A0ABZ2XJ17</accession>
<evidence type="ECO:0000313" key="11">
    <source>
        <dbReference type="EMBL" id="WZJ21464.1"/>
    </source>
</evidence>
<reference evidence="11 12" key="1">
    <citation type="submission" date="2024-04" db="EMBL/GenBank/DDBJ databases">
        <title>Dissimilatory iodate-reducing microorganisms contribute to the enrichment of iodine in groundwater.</title>
        <authorList>
            <person name="Jiang Z."/>
        </authorList>
    </citation>
    <scope>NUCLEOTIDE SEQUENCE [LARGE SCALE GENOMIC DNA]</scope>
    <source>
        <strain evidence="11 12">NCP973</strain>
    </source>
</reference>
<keyword evidence="5 9" id="KW-0627">Porphyrin biosynthesis</keyword>
<evidence type="ECO:0000256" key="3">
    <source>
        <dbReference type="ARBA" id="ARBA00013109"/>
    </source>
</evidence>